<comment type="caution">
    <text evidence="5">The sequence shown here is derived from an EMBL/GenBank/DDBJ whole genome shotgun (WGS) entry which is preliminary data.</text>
</comment>
<feature type="domain" description="HTH gntR-type" evidence="4">
    <location>
        <begin position="9"/>
        <end position="77"/>
    </location>
</feature>
<dbReference type="RefSeq" id="WP_123592110.1">
    <property type="nucleotide sequence ID" value="NZ_AYKF01000114.1"/>
</dbReference>
<dbReference type="SUPFAM" id="SSF48008">
    <property type="entry name" value="GntR ligand-binding domain-like"/>
    <property type="match status" value="1"/>
</dbReference>
<dbReference type="InterPro" id="IPR036388">
    <property type="entry name" value="WH-like_DNA-bd_sf"/>
</dbReference>
<keyword evidence="2" id="KW-0238">DNA-binding</keyword>
<reference evidence="5 6" key="1">
    <citation type="submission" date="2013-10" db="EMBL/GenBank/DDBJ databases">
        <title>Salinisphaera halophila YIM 95161 Genome Sequencing.</title>
        <authorList>
            <person name="Lai Q."/>
            <person name="Li C."/>
            <person name="Shao Z."/>
        </authorList>
    </citation>
    <scope>NUCLEOTIDE SEQUENCE [LARGE SCALE GENOMIC DNA]</scope>
    <source>
        <strain evidence="5 6">YIM 95161</strain>
    </source>
</reference>
<dbReference type="Pfam" id="PF00392">
    <property type="entry name" value="GntR"/>
    <property type="match status" value="1"/>
</dbReference>
<dbReference type="Gene3D" id="1.10.10.10">
    <property type="entry name" value="Winged helix-like DNA-binding domain superfamily/Winged helix DNA-binding domain"/>
    <property type="match status" value="1"/>
</dbReference>
<dbReference type="GO" id="GO:0003677">
    <property type="term" value="F:DNA binding"/>
    <property type="evidence" value="ECO:0007669"/>
    <property type="project" value="UniProtKB-KW"/>
</dbReference>
<keyword evidence="1" id="KW-0805">Transcription regulation</keyword>
<evidence type="ECO:0000313" key="6">
    <source>
        <dbReference type="Proteomes" id="UP000285123"/>
    </source>
</evidence>
<dbReference type="InterPro" id="IPR008920">
    <property type="entry name" value="TF_FadR/GntR_C"/>
</dbReference>
<accession>A0A423PIS9</accession>
<proteinExistence type="predicted"/>
<dbReference type="SUPFAM" id="SSF46785">
    <property type="entry name" value="Winged helix' DNA-binding domain"/>
    <property type="match status" value="1"/>
</dbReference>
<dbReference type="PRINTS" id="PR00035">
    <property type="entry name" value="HTHGNTR"/>
</dbReference>
<evidence type="ECO:0000256" key="1">
    <source>
        <dbReference type="ARBA" id="ARBA00023015"/>
    </source>
</evidence>
<evidence type="ECO:0000256" key="3">
    <source>
        <dbReference type="ARBA" id="ARBA00023163"/>
    </source>
</evidence>
<dbReference type="Pfam" id="PF07729">
    <property type="entry name" value="FCD"/>
    <property type="match status" value="1"/>
</dbReference>
<dbReference type="EMBL" id="AYKF01000114">
    <property type="protein sequence ID" value="ROO25487.1"/>
    <property type="molecule type" value="Genomic_DNA"/>
</dbReference>
<dbReference type="PANTHER" id="PTHR43537">
    <property type="entry name" value="TRANSCRIPTIONAL REGULATOR, GNTR FAMILY"/>
    <property type="match status" value="1"/>
</dbReference>
<organism evidence="5 6">
    <name type="scientific">Salinisphaera orenii YIM 95161</name>
    <dbReference type="NCBI Taxonomy" id="1051139"/>
    <lineage>
        <taxon>Bacteria</taxon>
        <taxon>Pseudomonadati</taxon>
        <taxon>Pseudomonadota</taxon>
        <taxon>Gammaproteobacteria</taxon>
        <taxon>Salinisphaerales</taxon>
        <taxon>Salinisphaeraceae</taxon>
        <taxon>Salinisphaera</taxon>
    </lineage>
</organism>
<gene>
    <name evidence="5" type="ORF">SAHL_14440</name>
</gene>
<dbReference type="InterPro" id="IPR036390">
    <property type="entry name" value="WH_DNA-bd_sf"/>
</dbReference>
<dbReference type="InterPro" id="IPR000524">
    <property type="entry name" value="Tscrpt_reg_HTH_GntR"/>
</dbReference>
<dbReference type="Proteomes" id="UP000285123">
    <property type="component" value="Unassembled WGS sequence"/>
</dbReference>
<sequence length="225" mass="25208">MKLAQVSRGSLVELVIDSLREAIETKRWPVDERIPTESALSAQLGVSRNTVREAVRVLAHVGLLQVRQGDGTYVRAQYDPGETLRRIDRAALRDRIEVRLTLEVEAARLAAARRNDSDLREMRCTLDARRDAGMDLSQRIDYDERFHHAVVASARNSALSDLYAYFLRAIRNTIERTEIDLDLPEPTQADHEALLQAIEAGDAEAAESAARHLLTPSLTALTSER</sequence>
<dbReference type="SMART" id="SM00345">
    <property type="entry name" value="HTH_GNTR"/>
    <property type="match status" value="1"/>
</dbReference>
<evidence type="ECO:0000259" key="4">
    <source>
        <dbReference type="PROSITE" id="PS50949"/>
    </source>
</evidence>
<keyword evidence="3" id="KW-0804">Transcription</keyword>
<dbReference type="PANTHER" id="PTHR43537:SF51">
    <property type="entry name" value="HTH-TYPE TRANSCRIPTIONAL REGULATOR LGOR-RELATED"/>
    <property type="match status" value="1"/>
</dbReference>
<dbReference type="AlphaFoldDB" id="A0A423PIS9"/>
<protein>
    <submittedName>
        <fullName evidence="5">GntR family transcriptional regulator</fullName>
    </submittedName>
</protein>
<dbReference type="OrthoDB" id="7173258at2"/>
<dbReference type="CDD" id="cd07377">
    <property type="entry name" value="WHTH_GntR"/>
    <property type="match status" value="1"/>
</dbReference>
<dbReference type="PROSITE" id="PS50949">
    <property type="entry name" value="HTH_GNTR"/>
    <property type="match status" value="1"/>
</dbReference>
<name>A0A423PIS9_9GAMM</name>
<dbReference type="GO" id="GO:0003700">
    <property type="term" value="F:DNA-binding transcription factor activity"/>
    <property type="evidence" value="ECO:0007669"/>
    <property type="project" value="InterPro"/>
</dbReference>
<dbReference type="Gene3D" id="1.20.120.530">
    <property type="entry name" value="GntR ligand-binding domain-like"/>
    <property type="match status" value="1"/>
</dbReference>
<dbReference type="InterPro" id="IPR011711">
    <property type="entry name" value="GntR_C"/>
</dbReference>
<evidence type="ECO:0000313" key="5">
    <source>
        <dbReference type="EMBL" id="ROO25487.1"/>
    </source>
</evidence>
<dbReference type="SMART" id="SM00895">
    <property type="entry name" value="FCD"/>
    <property type="match status" value="1"/>
</dbReference>
<evidence type="ECO:0000256" key="2">
    <source>
        <dbReference type="ARBA" id="ARBA00023125"/>
    </source>
</evidence>